<accession>A0A0F9F2U2</accession>
<evidence type="ECO:0000313" key="1">
    <source>
        <dbReference type="EMBL" id="KKL80633.1"/>
    </source>
</evidence>
<sequence>MGAASFIARRGEDVTLQTRVLDTAARDATTKWPAESYTESTIKAIVRPERTGQVDVGGVRETQQSMEIMTASVITVWSRVVYDGVTFIIVADPFPHRKRGVTQYYSAPLERGA</sequence>
<name>A0A0F9F2U2_9ZZZZ</name>
<gene>
    <name evidence="1" type="ORF">LCGC14_2002820</name>
</gene>
<comment type="caution">
    <text evidence="1">The sequence shown here is derived from an EMBL/GenBank/DDBJ whole genome shotgun (WGS) entry which is preliminary data.</text>
</comment>
<reference evidence="1" key="1">
    <citation type="journal article" date="2015" name="Nature">
        <title>Complex archaea that bridge the gap between prokaryotes and eukaryotes.</title>
        <authorList>
            <person name="Spang A."/>
            <person name="Saw J.H."/>
            <person name="Jorgensen S.L."/>
            <person name="Zaremba-Niedzwiedzka K."/>
            <person name="Martijn J."/>
            <person name="Lind A.E."/>
            <person name="van Eijk R."/>
            <person name="Schleper C."/>
            <person name="Guy L."/>
            <person name="Ettema T.J."/>
        </authorList>
    </citation>
    <scope>NUCLEOTIDE SEQUENCE</scope>
</reference>
<evidence type="ECO:0008006" key="2">
    <source>
        <dbReference type="Google" id="ProtNLM"/>
    </source>
</evidence>
<protein>
    <recommendedName>
        <fullName evidence="2">Head-tail adaptor protein</fullName>
    </recommendedName>
</protein>
<proteinExistence type="predicted"/>
<organism evidence="1">
    <name type="scientific">marine sediment metagenome</name>
    <dbReference type="NCBI Taxonomy" id="412755"/>
    <lineage>
        <taxon>unclassified sequences</taxon>
        <taxon>metagenomes</taxon>
        <taxon>ecological metagenomes</taxon>
    </lineage>
</organism>
<dbReference type="EMBL" id="LAZR01022792">
    <property type="protein sequence ID" value="KKL80633.1"/>
    <property type="molecule type" value="Genomic_DNA"/>
</dbReference>
<dbReference type="AlphaFoldDB" id="A0A0F9F2U2"/>